<keyword evidence="2" id="KW-0472">Membrane</keyword>
<dbReference type="RefSeq" id="WP_147401958.1">
    <property type="nucleotide sequence ID" value="NZ_RBIJ01000001.1"/>
</dbReference>
<comment type="caution">
    <text evidence="3">The sequence shown here is derived from an EMBL/GenBank/DDBJ whole genome shotgun (WGS) entry which is preliminary data.</text>
</comment>
<keyword evidence="4" id="KW-1185">Reference proteome</keyword>
<accession>A0A660L771</accession>
<gene>
    <name evidence="3" type="ORF">C7438_0330</name>
</gene>
<organism evidence="3 4">
    <name type="scientific">Brockia lithotrophica</name>
    <dbReference type="NCBI Taxonomy" id="933949"/>
    <lineage>
        <taxon>Bacteria</taxon>
        <taxon>Bacillati</taxon>
        <taxon>Bacillota</taxon>
        <taxon>Bacilli</taxon>
        <taxon>Bacillales</taxon>
        <taxon>Bacillales Family X. Incertae Sedis</taxon>
        <taxon>Brockia</taxon>
    </lineage>
</organism>
<proteinExistence type="predicted"/>
<evidence type="ECO:0000256" key="2">
    <source>
        <dbReference type="SAM" id="Phobius"/>
    </source>
</evidence>
<reference evidence="3 4" key="1">
    <citation type="submission" date="2018-10" db="EMBL/GenBank/DDBJ databases">
        <title>Genomic Encyclopedia of Type Strains, Phase IV (KMG-IV): sequencing the most valuable type-strain genomes for metagenomic binning, comparative biology and taxonomic classification.</title>
        <authorList>
            <person name="Goeker M."/>
        </authorList>
    </citation>
    <scope>NUCLEOTIDE SEQUENCE [LARGE SCALE GENOMIC DNA]</scope>
    <source>
        <strain evidence="3 4">DSM 22653</strain>
    </source>
</reference>
<feature type="transmembrane region" description="Helical" evidence="2">
    <location>
        <begin position="6"/>
        <end position="26"/>
    </location>
</feature>
<dbReference type="EMBL" id="RBIJ01000001">
    <property type="protein sequence ID" value="RKQ88689.1"/>
    <property type="molecule type" value="Genomic_DNA"/>
</dbReference>
<keyword evidence="2" id="KW-1133">Transmembrane helix</keyword>
<evidence type="ECO:0000313" key="4">
    <source>
        <dbReference type="Proteomes" id="UP000267019"/>
    </source>
</evidence>
<sequence length="99" mass="10845">MQNGLGAFLVGAGLGLIAGVAVVKWMDLAWEEDAVRQLTKRGRRAFDQVREGAEQVAEGFKENVREGAQKIVRRVRESAGDLTSRGETLIEGSPEYARD</sequence>
<evidence type="ECO:0000313" key="3">
    <source>
        <dbReference type="EMBL" id="RKQ88689.1"/>
    </source>
</evidence>
<name>A0A660L771_9BACL</name>
<feature type="region of interest" description="Disordered" evidence="1">
    <location>
        <begin position="79"/>
        <end position="99"/>
    </location>
</feature>
<keyword evidence="2" id="KW-0812">Transmembrane</keyword>
<dbReference type="Proteomes" id="UP000267019">
    <property type="component" value="Unassembled WGS sequence"/>
</dbReference>
<protein>
    <submittedName>
        <fullName evidence="3">DNA phosphorothioation-dependent restriction protein DptG</fullName>
    </submittedName>
</protein>
<evidence type="ECO:0000256" key="1">
    <source>
        <dbReference type="SAM" id="MobiDB-lite"/>
    </source>
</evidence>
<dbReference type="AlphaFoldDB" id="A0A660L771"/>